<dbReference type="InterPro" id="IPR001242">
    <property type="entry name" value="Condensation_dom"/>
</dbReference>
<comment type="caution">
    <text evidence="5">The sequence shown here is derived from an EMBL/GenBank/DDBJ whole genome shotgun (WGS) entry which is preliminary data.</text>
</comment>
<dbReference type="InterPro" id="IPR036736">
    <property type="entry name" value="ACP-like_sf"/>
</dbReference>
<dbReference type="SUPFAM" id="SSF52777">
    <property type="entry name" value="CoA-dependent acyltransferases"/>
    <property type="match status" value="1"/>
</dbReference>
<evidence type="ECO:0000256" key="2">
    <source>
        <dbReference type="ARBA" id="ARBA00022450"/>
    </source>
</evidence>
<dbReference type="Pfam" id="PF00668">
    <property type="entry name" value="Condensation"/>
    <property type="match status" value="1"/>
</dbReference>
<dbReference type="RefSeq" id="WP_285437360.1">
    <property type="nucleotide sequence ID" value="NZ_JASJUS010000162.1"/>
</dbReference>
<keyword evidence="2" id="KW-0596">Phosphopantetheine</keyword>
<dbReference type="InterPro" id="IPR009081">
    <property type="entry name" value="PP-bd_ACP"/>
</dbReference>
<keyword evidence="6" id="KW-1185">Reference proteome</keyword>
<evidence type="ECO:0000313" key="5">
    <source>
        <dbReference type="EMBL" id="MDL2082307.1"/>
    </source>
</evidence>
<evidence type="ECO:0000259" key="4">
    <source>
        <dbReference type="PROSITE" id="PS50075"/>
    </source>
</evidence>
<dbReference type="Pfam" id="PF00550">
    <property type="entry name" value="PP-binding"/>
    <property type="match status" value="1"/>
</dbReference>
<name>A0ABT7JEV9_9ACTN</name>
<feature type="non-terminal residue" evidence="5">
    <location>
        <position position="142"/>
    </location>
</feature>
<comment type="cofactor">
    <cofactor evidence="1">
        <name>pantetheine 4'-phosphate</name>
        <dbReference type="ChEBI" id="CHEBI:47942"/>
    </cofactor>
</comment>
<feature type="domain" description="Carrier" evidence="4">
    <location>
        <begin position="1"/>
        <end position="68"/>
    </location>
</feature>
<protein>
    <submittedName>
        <fullName evidence="5">Phosphopantetheine-binding protein</fullName>
    </submittedName>
</protein>
<proteinExistence type="predicted"/>
<dbReference type="Gene3D" id="3.30.559.10">
    <property type="entry name" value="Chloramphenicol acetyltransferase-like domain"/>
    <property type="match status" value="1"/>
</dbReference>
<dbReference type="PANTHER" id="PTHR45527">
    <property type="entry name" value="NONRIBOSOMAL PEPTIDE SYNTHETASE"/>
    <property type="match status" value="1"/>
</dbReference>
<dbReference type="PROSITE" id="PS50075">
    <property type="entry name" value="CARRIER"/>
    <property type="match status" value="1"/>
</dbReference>
<reference evidence="5 6" key="1">
    <citation type="submission" date="2023-05" db="EMBL/GenBank/DDBJ databases">
        <title>Streptomyces fuscus sp. nov., a brown-black pigment producing actinomyces isolated from dry sand of Sea duck farm.</title>
        <authorList>
            <person name="Xie J."/>
            <person name="Shen N."/>
        </authorList>
    </citation>
    <scope>NUCLEOTIDE SEQUENCE [LARGE SCALE GENOMIC DNA]</scope>
    <source>
        <strain evidence="5 6">GXMU-J15</strain>
    </source>
</reference>
<feature type="non-terminal residue" evidence="5">
    <location>
        <position position="1"/>
    </location>
</feature>
<dbReference type="PANTHER" id="PTHR45527:SF1">
    <property type="entry name" value="FATTY ACID SYNTHASE"/>
    <property type="match status" value="1"/>
</dbReference>
<evidence type="ECO:0000256" key="1">
    <source>
        <dbReference type="ARBA" id="ARBA00001957"/>
    </source>
</evidence>
<dbReference type="SMART" id="SM00823">
    <property type="entry name" value="PKS_PP"/>
    <property type="match status" value="1"/>
</dbReference>
<dbReference type="Gene3D" id="1.10.1200.10">
    <property type="entry name" value="ACP-like"/>
    <property type="match status" value="1"/>
</dbReference>
<dbReference type="SUPFAM" id="SSF47336">
    <property type="entry name" value="ACP-like"/>
    <property type="match status" value="1"/>
</dbReference>
<organism evidence="5 6">
    <name type="scientific">Streptomyces fuscus</name>
    <dbReference type="NCBI Taxonomy" id="3048495"/>
    <lineage>
        <taxon>Bacteria</taxon>
        <taxon>Bacillati</taxon>
        <taxon>Actinomycetota</taxon>
        <taxon>Actinomycetes</taxon>
        <taxon>Kitasatosporales</taxon>
        <taxon>Streptomycetaceae</taxon>
        <taxon>Streptomyces</taxon>
    </lineage>
</organism>
<gene>
    <name evidence="5" type="ORF">QNN03_38500</name>
</gene>
<evidence type="ECO:0000313" key="6">
    <source>
        <dbReference type="Proteomes" id="UP001241926"/>
    </source>
</evidence>
<sequence>LLCHLFAEVLQLPHVGIDDNFFDLGGHSLLATRLISRIRTAVRAEIPLRTLFDAPTVAELAERCDTGAETRIPLTRRERPEHVPLSFAQRRLWFLNQMEGPSPTYNIPFTLRLSGRLDHHALDAALTDLVARHESLRTVFPD</sequence>
<dbReference type="InterPro" id="IPR020806">
    <property type="entry name" value="PKS_PP-bd"/>
</dbReference>
<evidence type="ECO:0000256" key="3">
    <source>
        <dbReference type="ARBA" id="ARBA00022553"/>
    </source>
</evidence>
<dbReference type="InterPro" id="IPR006162">
    <property type="entry name" value="Ppantetheine_attach_site"/>
</dbReference>
<dbReference type="Proteomes" id="UP001241926">
    <property type="component" value="Unassembled WGS sequence"/>
</dbReference>
<dbReference type="InterPro" id="IPR023213">
    <property type="entry name" value="CAT-like_dom_sf"/>
</dbReference>
<dbReference type="EMBL" id="JASJUS010000162">
    <property type="protein sequence ID" value="MDL2082307.1"/>
    <property type="molecule type" value="Genomic_DNA"/>
</dbReference>
<keyword evidence="3" id="KW-0597">Phosphoprotein</keyword>
<accession>A0ABT7JEV9</accession>
<dbReference type="PROSITE" id="PS00012">
    <property type="entry name" value="PHOSPHOPANTETHEINE"/>
    <property type="match status" value="1"/>
</dbReference>